<comment type="similarity">
    <text evidence="1">Belongs to the UPF0065 (bug) family.</text>
</comment>
<dbReference type="AlphaFoldDB" id="A0A225N5E9"/>
<dbReference type="PANTHER" id="PTHR42928">
    <property type="entry name" value="TRICARBOXYLATE-BINDING PROTEIN"/>
    <property type="match status" value="1"/>
</dbReference>
<dbReference type="CDD" id="cd07012">
    <property type="entry name" value="PBP2_Bug_TTT"/>
    <property type="match status" value="1"/>
</dbReference>
<keyword evidence="2" id="KW-0732">Signal</keyword>
<dbReference type="OrthoDB" id="9780943at2"/>
<protein>
    <recommendedName>
        <fullName evidence="5">ABC transporter substrate-binding protein</fullName>
    </recommendedName>
</protein>
<keyword evidence="4" id="KW-1185">Reference proteome</keyword>
<organism evidence="3 4">
    <name type="scientific">Candidimonas nitroreducens</name>
    <dbReference type="NCBI Taxonomy" id="683354"/>
    <lineage>
        <taxon>Bacteria</taxon>
        <taxon>Pseudomonadati</taxon>
        <taxon>Pseudomonadota</taxon>
        <taxon>Betaproteobacteria</taxon>
        <taxon>Burkholderiales</taxon>
        <taxon>Alcaligenaceae</taxon>
        <taxon>Candidimonas</taxon>
    </lineage>
</organism>
<dbReference type="Gene3D" id="3.40.190.150">
    <property type="entry name" value="Bordetella uptake gene, domain 1"/>
    <property type="match status" value="1"/>
</dbReference>
<dbReference type="InterPro" id="IPR005064">
    <property type="entry name" value="BUG"/>
</dbReference>
<dbReference type="InterPro" id="IPR042100">
    <property type="entry name" value="Bug_dom1"/>
</dbReference>
<evidence type="ECO:0000313" key="3">
    <source>
        <dbReference type="EMBL" id="OWT66229.1"/>
    </source>
</evidence>
<evidence type="ECO:0000256" key="2">
    <source>
        <dbReference type="SAM" id="SignalP"/>
    </source>
</evidence>
<dbReference type="RefSeq" id="WP_088601357.1">
    <property type="nucleotide sequence ID" value="NZ_NJIH01000001.1"/>
</dbReference>
<dbReference type="Gene3D" id="3.40.190.10">
    <property type="entry name" value="Periplasmic binding protein-like II"/>
    <property type="match status" value="1"/>
</dbReference>
<proteinExistence type="inferred from homology"/>
<dbReference type="EMBL" id="NJIH01000001">
    <property type="protein sequence ID" value="OWT66229.1"/>
    <property type="molecule type" value="Genomic_DNA"/>
</dbReference>
<feature type="signal peptide" evidence="2">
    <location>
        <begin position="1"/>
        <end position="20"/>
    </location>
</feature>
<comment type="caution">
    <text evidence="3">The sequence shown here is derived from an EMBL/GenBank/DDBJ whole genome shotgun (WGS) entry which is preliminary data.</text>
</comment>
<dbReference type="PANTHER" id="PTHR42928:SF5">
    <property type="entry name" value="BLR1237 PROTEIN"/>
    <property type="match status" value="1"/>
</dbReference>
<dbReference type="PIRSF" id="PIRSF017082">
    <property type="entry name" value="YflP"/>
    <property type="match status" value="1"/>
</dbReference>
<feature type="chain" id="PRO_5012646431" description="ABC transporter substrate-binding protein" evidence="2">
    <location>
        <begin position="21"/>
        <end position="321"/>
    </location>
</feature>
<dbReference type="Proteomes" id="UP000214603">
    <property type="component" value="Unassembled WGS sequence"/>
</dbReference>
<dbReference type="Pfam" id="PF03401">
    <property type="entry name" value="TctC"/>
    <property type="match status" value="1"/>
</dbReference>
<evidence type="ECO:0000256" key="1">
    <source>
        <dbReference type="ARBA" id="ARBA00006987"/>
    </source>
</evidence>
<name>A0A225N5E9_9BURK</name>
<evidence type="ECO:0000313" key="4">
    <source>
        <dbReference type="Proteomes" id="UP000214603"/>
    </source>
</evidence>
<accession>A0A225N5E9</accession>
<dbReference type="SUPFAM" id="SSF53850">
    <property type="entry name" value="Periplasmic binding protein-like II"/>
    <property type="match status" value="1"/>
</dbReference>
<sequence length="321" mass="34019">MKRLFARLGLLACISGCLLAAPAARASQPPLRIVVGFPPGGALDALARIVAHDLSKQLNEPVIVDNKPGAGGTIATAYVAHSSPSDNTLLFADTSMLIAPHIYKQVTYNWARDFSPVAMLGVVDFVVAVPPNSPAHTLADYIKMAKAKPGFYTYGSSGVGSIHHLSGEMLQMKTGIKLVHVPYRGGSPSLQGLAAGDVSMAIVSLGASASFIKDHKIRALALLSEDKYAGYDIPAIDSYIPGYDVNSGVFLLAPKGFDAQRIQRIGSVLSKAVQNKKVIAAFTLQGAQASYRDAAALGAWMGKEDNKWAEVIKHNKISVEH</sequence>
<reference evidence="4" key="1">
    <citation type="submission" date="2017-06" db="EMBL/GenBank/DDBJ databases">
        <title>Herbaspirillum phytohormonus sp. nov., isolated from the root nodule of Robinia pseudoacacia in lead-zinc mine.</title>
        <authorList>
            <person name="Fan M."/>
            <person name="Lin Y."/>
        </authorList>
    </citation>
    <scope>NUCLEOTIDE SEQUENCE [LARGE SCALE GENOMIC DNA]</scope>
    <source>
        <strain evidence="4">SC-089</strain>
    </source>
</reference>
<evidence type="ECO:0008006" key="5">
    <source>
        <dbReference type="Google" id="ProtNLM"/>
    </source>
</evidence>
<gene>
    <name evidence="3" type="ORF">CEY11_00320</name>
</gene>